<keyword evidence="1" id="KW-0472">Membrane</keyword>
<evidence type="ECO:0000313" key="3">
    <source>
        <dbReference type="Proteomes" id="UP000078200"/>
    </source>
</evidence>
<dbReference type="VEuPathDB" id="VectorBase:GAUT049254"/>
<sequence length="169" mass="19517">MNNNKKKSLENNFISISNETDGNSALQNSISFRRELMLMVLIEFYCYGGTISAYTKLFNLVRTGRKKAEESTGTIFVMNISTEHSHAQFERGVSLRRSRFALRVGVKRFGKNQEYLQLATKSRSEDRVNRYCIMLQAQVFGLSKKNLCKAMKPHSCPWGQDEPARKRYE</sequence>
<protein>
    <submittedName>
        <fullName evidence="2">Uncharacterized protein</fullName>
    </submittedName>
</protein>
<feature type="transmembrane region" description="Helical" evidence="1">
    <location>
        <begin position="36"/>
        <end position="57"/>
    </location>
</feature>
<dbReference type="Proteomes" id="UP000078200">
    <property type="component" value="Unassembled WGS sequence"/>
</dbReference>
<keyword evidence="3" id="KW-1185">Reference proteome</keyword>
<name>A0A1A9VVR3_GLOAU</name>
<dbReference type="AlphaFoldDB" id="A0A1A9VVR3"/>
<evidence type="ECO:0000256" key="1">
    <source>
        <dbReference type="SAM" id="Phobius"/>
    </source>
</evidence>
<keyword evidence="1" id="KW-1133">Transmembrane helix</keyword>
<evidence type="ECO:0000313" key="2">
    <source>
        <dbReference type="EnsemblMetazoa" id="GAUT049254-PA"/>
    </source>
</evidence>
<keyword evidence="1" id="KW-0812">Transmembrane</keyword>
<dbReference type="EnsemblMetazoa" id="GAUT049254-RA">
    <property type="protein sequence ID" value="GAUT049254-PA"/>
    <property type="gene ID" value="GAUT049254"/>
</dbReference>
<organism evidence="2 3">
    <name type="scientific">Glossina austeni</name>
    <name type="common">Savannah tsetse fly</name>
    <dbReference type="NCBI Taxonomy" id="7395"/>
    <lineage>
        <taxon>Eukaryota</taxon>
        <taxon>Metazoa</taxon>
        <taxon>Ecdysozoa</taxon>
        <taxon>Arthropoda</taxon>
        <taxon>Hexapoda</taxon>
        <taxon>Insecta</taxon>
        <taxon>Pterygota</taxon>
        <taxon>Neoptera</taxon>
        <taxon>Endopterygota</taxon>
        <taxon>Diptera</taxon>
        <taxon>Brachycera</taxon>
        <taxon>Muscomorpha</taxon>
        <taxon>Hippoboscoidea</taxon>
        <taxon>Glossinidae</taxon>
        <taxon>Glossina</taxon>
    </lineage>
</organism>
<proteinExistence type="predicted"/>
<reference evidence="2" key="1">
    <citation type="submission" date="2020-05" db="UniProtKB">
        <authorList>
            <consortium name="EnsemblMetazoa"/>
        </authorList>
    </citation>
    <scope>IDENTIFICATION</scope>
    <source>
        <strain evidence="2">TTRI</strain>
    </source>
</reference>
<accession>A0A1A9VVR3</accession>